<dbReference type="GO" id="GO:0009055">
    <property type="term" value="F:electron transfer activity"/>
    <property type="evidence" value="ECO:0007669"/>
    <property type="project" value="UniProtKB-UniRule"/>
</dbReference>
<dbReference type="EC" id="1.6.5.-" evidence="6"/>
<proteinExistence type="inferred from homology"/>
<dbReference type="Pfam" id="PF02525">
    <property type="entry name" value="Flavodoxin_2"/>
    <property type="match status" value="1"/>
</dbReference>
<keyword evidence="3 6" id="KW-0560">Oxidoreductase</keyword>
<dbReference type="InterPro" id="IPR023048">
    <property type="entry name" value="NADH:quinone_OxRdtase_FMN_depd"/>
</dbReference>
<feature type="domain" description="Flavodoxin-like fold" evidence="7">
    <location>
        <begin position="5"/>
        <end position="196"/>
    </location>
</feature>
<comment type="catalytic activity">
    <reaction evidence="6">
        <text>2 a quinone + NADH + H(+) = 2 a 1,4-benzosemiquinone + NAD(+)</text>
        <dbReference type="Rhea" id="RHEA:65952"/>
        <dbReference type="ChEBI" id="CHEBI:15378"/>
        <dbReference type="ChEBI" id="CHEBI:57540"/>
        <dbReference type="ChEBI" id="CHEBI:57945"/>
        <dbReference type="ChEBI" id="CHEBI:132124"/>
        <dbReference type="ChEBI" id="CHEBI:134225"/>
    </reaction>
</comment>
<dbReference type="EC" id="1.7.1.17" evidence="6"/>
<dbReference type="SUPFAM" id="SSF52218">
    <property type="entry name" value="Flavoproteins"/>
    <property type="match status" value="1"/>
</dbReference>
<feature type="binding site" evidence="6">
    <location>
        <begin position="18"/>
        <end position="20"/>
    </location>
    <ligand>
        <name>FMN</name>
        <dbReference type="ChEBI" id="CHEBI:58210"/>
    </ligand>
</feature>
<dbReference type="GO" id="GO:0016655">
    <property type="term" value="F:oxidoreductase activity, acting on NAD(P)H, quinone or similar compound as acceptor"/>
    <property type="evidence" value="ECO:0007669"/>
    <property type="project" value="InterPro"/>
</dbReference>
<dbReference type="InterPro" id="IPR003680">
    <property type="entry name" value="Flavodoxin_fold"/>
</dbReference>
<dbReference type="PANTHER" id="PTHR43741:SF4">
    <property type="entry name" value="FMN-DEPENDENT NADH:QUINONE OXIDOREDUCTASE"/>
    <property type="match status" value="1"/>
</dbReference>
<comment type="catalytic activity">
    <reaction evidence="5">
        <text>N,N-dimethyl-1,4-phenylenediamine + anthranilate + 2 NAD(+) = 2-(4-dimethylaminophenyl)diazenylbenzoate + 2 NADH + 2 H(+)</text>
        <dbReference type="Rhea" id="RHEA:55872"/>
        <dbReference type="ChEBI" id="CHEBI:15378"/>
        <dbReference type="ChEBI" id="CHEBI:15783"/>
        <dbReference type="ChEBI" id="CHEBI:16567"/>
        <dbReference type="ChEBI" id="CHEBI:57540"/>
        <dbReference type="ChEBI" id="CHEBI:57945"/>
        <dbReference type="ChEBI" id="CHEBI:71579"/>
        <dbReference type="EC" id="1.7.1.17"/>
    </reaction>
    <physiologicalReaction direction="right-to-left" evidence="5">
        <dbReference type="Rhea" id="RHEA:55874"/>
    </physiologicalReaction>
</comment>
<dbReference type="AlphaFoldDB" id="A0AB39TMK4"/>
<evidence type="ECO:0000256" key="5">
    <source>
        <dbReference type="ARBA" id="ARBA00048542"/>
    </source>
</evidence>
<evidence type="ECO:0000256" key="3">
    <source>
        <dbReference type="ARBA" id="ARBA00023002"/>
    </source>
</evidence>
<dbReference type="EMBL" id="CP163445">
    <property type="protein sequence ID" value="XDQ80431.1"/>
    <property type="molecule type" value="Genomic_DNA"/>
</dbReference>
<dbReference type="InterPro" id="IPR029039">
    <property type="entry name" value="Flavoprotein-like_sf"/>
</dbReference>
<comment type="similarity">
    <text evidence="6">Belongs to the azoreductase type 1 family.</text>
</comment>
<dbReference type="Gene3D" id="3.40.50.360">
    <property type="match status" value="1"/>
</dbReference>
<comment type="cofactor">
    <cofactor evidence="6">
        <name>FMN</name>
        <dbReference type="ChEBI" id="CHEBI:58210"/>
    </cofactor>
    <text evidence="6">Binds 1 FMN per subunit.</text>
</comment>
<protein>
    <recommendedName>
        <fullName evidence="6">FMN dependent NADH:quinone oxidoreductase</fullName>
        <ecNumber evidence="6">1.6.5.-</ecNumber>
    </recommendedName>
    <alternativeName>
        <fullName evidence="6">Azo-dye reductase</fullName>
    </alternativeName>
    <alternativeName>
        <fullName evidence="6">FMN-dependent NADH-azo compound oxidoreductase</fullName>
    </alternativeName>
    <alternativeName>
        <fullName evidence="6">FMN-dependent NADH-azoreductase</fullName>
        <ecNumber evidence="6">1.7.1.17</ecNumber>
    </alternativeName>
</protein>
<dbReference type="GO" id="GO:0010181">
    <property type="term" value="F:FMN binding"/>
    <property type="evidence" value="ECO:0007669"/>
    <property type="project" value="UniProtKB-UniRule"/>
</dbReference>
<evidence type="ECO:0000256" key="1">
    <source>
        <dbReference type="ARBA" id="ARBA00022630"/>
    </source>
</evidence>
<sequence>MTSTTLLHLDSSISPDGSVSRALTARFASVWRARHGAAARHRHLDLAGDPVPAVRAAFDALGRRTERKGVLPLDDIALLARTPEEEHEWALARPLIEQLLAADVLLLGAPMYNFTVSTGLKAWIDRVTFPGVYRDAATGEALLRGTRVVLVAVRGGGYGPGTPREHCDFQVPYLRAYFEGLGIAPEHLHVVTAELTRAEDVPALHALRPLAVESLAHAEATLDALAATL</sequence>
<reference evidence="8" key="1">
    <citation type="submission" date="2024-07" db="EMBL/GenBank/DDBJ databases">
        <authorList>
            <person name="Yu S.T."/>
        </authorList>
    </citation>
    <scope>NUCLEOTIDE SEQUENCE</scope>
    <source>
        <strain evidence="8">Y1</strain>
    </source>
</reference>
<keyword evidence="1 6" id="KW-0285">Flavoprotein</keyword>
<accession>A0AB39TMK4</accession>
<name>A0AB39TMK4_9ACTN</name>
<evidence type="ECO:0000256" key="6">
    <source>
        <dbReference type="HAMAP-Rule" id="MF_01216"/>
    </source>
</evidence>
<gene>
    <name evidence="6" type="primary">azoR</name>
    <name evidence="8" type="ORF">AB2U05_19145</name>
</gene>
<comment type="caution">
    <text evidence="6">Lacks conserved residue(s) required for the propagation of feature annotation.</text>
</comment>
<keyword evidence="4 6" id="KW-0520">NAD</keyword>
<dbReference type="RefSeq" id="WP_369183823.1">
    <property type="nucleotide sequence ID" value="NZ_CP163445.1"/>
</dbReference>
<comment type="function">
    <text evidence="6">Also exhibits azoreductase activity. Catalyzes the reductive cleavage of the azo bond in aromatic azo compounds to the corresponding amines.</text>
</comment>
<keyword evidence="2 6" id="KW-0288">FMN</keyword>
<evidence type="ECO:0000313" key="8">
    <source>
        <dbReference type="EMBL" id="XDQ80431.1"/>
    </source>
</evidence>
<organism evidence="8">
    <name type="scientific">Streptomyces sp. Y1</name>
    <dbReference type="NCBI Taxonomy" id="3238634"/>
    <lineage>
        <taxon>Bacteria</taxon>
        <taxon>Bacillati</taxon>
        <taxon>Actinomycetota</taxon>
        <taxon>Actinomycetes</taxon>
        <taxon>Kitasatosporales</taxon>
        <taxon>Streptomycetaceae</taxon>
        <taxon>Streptomyces</taxon>
    </lineage>
</organism>
<evidence type="ECO:0000256" key="2">
    <source>
        <dbReference type="ARBA" id="ARBA00022643"/>
    </source>
</evidence>
<feature type="binding site" evidence="6">
    <location>
        <position position="12"/>
    </location>
    <ligand>
        <name>FMN</name>
        <dbReference type="ChEBI" id="CHEBI:58210"/>
    </ligand>
</feature>
<dbReference type="InterPro" id="IPR050104">
    <property type="entry name" value="FMN-dep_NADH:Q_OxRdtase_AzoR1"/>
</dbReference>
<evidence type="ECO:0000259" key="7">
    <source>
        <dbReference type="Pfam" id="PF02525"/>
    </source>
</evidence>
<evidence type="ECO:0000256" key="4">
    <source>
        <dbReference type="ARBA" id="ARBA00023027"/>
    </source>
</evidence>
<comment type="subunit">
    <text evidence="6">Homodimer.</text>
</comment>
<dbReference type="HAMAP" id="MF_01216">
    <property type="entry name" value="Azoreductase_type1"/>
    <property type="match status" value="1"/>
</dbReference>
<dbReference type="PANTHER" id="PTHR43741">
    <property type="entry name" value="FMN-DEPENDENT NADH-AZOREDUCTASE 1"/>
    <property type="match status" value="1"/>
</dbReference>
<feature type="binding site" evidence="6">
    <location>
        <begin position="111"/>
        <end position="114"/>
    </location>
    <ligand>
        <name>FMN</name>
        <dbReference type="ChEBI" id="CHEBI:58210"/>
    </ligand>
</feature>
<dbReference type="GO" id="GO:0016652">
    <property type="term" value="F:oxidoreductase activity, acting on NAD(P)H as acceptor"/>
    <property type="evidence" value="ECO:0007669"/>
    <property type="project" value="UniProtKB-UniRule"/>
</dbReference>
<comment type="function">
    <text evidence="6">Quinone reductase that provides resistance to thiol-specific stress caused by electrophilic quinones.</text>
</comment>